<feature type="compositionally biased region" description="Basic and acidic residues" evidence="2">
    <location>
        <begin position="681"/>
        <end position="691"/>
    </location>
</feature>
<feature type="region of interest" description="Disordered" evidence="2">
    <location>
        <begin position="1"/>
        <end position="164"/>
    </location>
</feature>
<organism evidence="3">
    <name type="scientific">Cladocopium goreaui</name>
    <dbReference type="NCBI Taxonomy" id="2562237"/>
    <lineage>
        <taxon>Eukaryota</taxon>
        <taxon>Sar</taxon>
        <taxon>Alveolata</taxon>
        <taxon>Dinophyceae</taxon>
        <taxon>Suessiales</taxon>
        <taxon>Symbiodiniaceae</taxon>
        <taxon>Cladocopium</taxon>
    </lineage>
</organism>
<feature type="region of interest" description="Disordered" evidence="2">
    <location>
        <begin position="431"/>
        <end position="707"/>
    </location>
</feature>
<feature type="compositionally biased region" description="Basic and acidic residues" evidence="2">
    <location>
        <begin position="364"/>
        <end position="382"/>
    </location>
</feature>
<dbReference type="EMBL" id="CAMXCT030001735">
    <property type="protein sequence ID" value="CAL4779942.1"/>
    <property type="molecule type" value="Genomic_DNA"/>
</dbReference>
<feature type="compositionally biased region" description="Basic and acidic residues" evidence="2">
    <location>
        <begin position="520"/>
        <end position="581"/>
    </location>
</feature>
<feature type="compositionally biased region" description="Polar residues" evidence="2">
    <location>
        <begin position="600"/>
        <end position="609"/>
    </location>
</feature>
<keyword evidence="5" id="KW-1185">Reference proteome</keyword>
<evidence type="ECO:0000313" key="5">
    <source>
        <dbReference type="Proteomes" id="UP001152797"/>
    </source>
</evidence>
<feature type="coiled-coil region" evidence="1">
    <location>
        <begin position="961"/>
        <end position="1043"/>
    </location>
</feature>
<feature type="compositionally biased region" description="Basic and acidic residues" evidence="2">
    <location>
        <begin position="11"/>
        <end position="22"/>
    </location>
</feature>
<evidence type="ECO:0000256" key="2">
    <source>
        <dbReference type="SAM" id="MobiDB-lite"/>
    </source>
</evidence>
<dbReference type="EMBL" id="CAMXCT010001735">
    <property type="protein sequence ID" value="CAI3992630.1"/>
    <property type="molecule type" value="Genomic_DNA"/>
</dbReference>
<feature type="compositionally biased region" description="Pro residues" evidence="2">
    <location>
        <begin position="443"/>
        <end position="452"/>
    </location>
</feature>
<feature type="compositionally biased region" description="Low complexity" evidence="2">
    <location>
        <begin position="286"/>
        <end position="295"/>
    </location>
</feature>
<feature type="region of interest" description="Disordered" evidence="2">
    <location>
        <begin position="255"/>
        <end position="401"/>
    </location>
</feature>
<keyword evidence="1" id="KW-0175">Coiled coil</keyword>
<feature type="compositionally biased region" description="Basic and acidic residues" evidence="2">
    <location>
        <begin position="38"/>
        <end position="54"/>
    </location>
</feature>
<evidence type="ECO:0000313" key="3">
    <source>
        <dbReference type="EMBL" id="CAI3992630.1"/>
    </source>
</evidence>
<reference evidence="3" key="1">
    <citation type="submission" date="2022-10" db="EMBL/GenBank/DDBJ databases">
        <authorList>
            <person name="Chen Y."/>
            <person name="Dougan E. K."/>
            <person name="Chan C."/>
            <person name="Rhodes N."/>
            <person name="Thang M."/>
        </authorList>
    </citation>
    <scope>NUCLEOTIDE SEQUENCE</scope>
</reference>
<comment type="caution">
    <text evidence="3">The sequence shown here is derived from an EMBL/GenBank/DDBJ whole genome shotgun (WGS) entry which is preliminary data.</text>
</comment>
<feature type="compositionally biased region" description="Low complexity" evidence="2">
    <location>
        <begin position="586"/>
        <end position="599"/>
    </location>
</feature>
<dbReference type="EMBL" id="CAMXCT020001735">
    <property type="protein sequence ID" value="CAL1146005.1"/>
    <property type="molecule type" value="Genomic_DNA"/>
</dbReference>
<evidence type="ECO:0000313" key="4">
    <source>
        <dbReference type="EMBL" id="CAL4779942.1"/>
    </source>
</evidence>
<feature type="compositionally biased region" description="Low complexity" evidence="2">
    <location>
        <begin position="739"/>
        <end position="749"/>
    </location>
</feature>
<evidence type="ECO:0000256" key="1">
    <source>
        <dbReference type="SAM" id="Coils"/>
    </source>
</evidence>
<reference evidence="4 5" key="2">
    <citation type="submission" date="2024-05" db="EMBL/GenBank/DDBJ databases">
        <authorList>
            <person name="Chen Y."/>
            <person name="Shah S."/>
            <person name="Dougan E. K."/>
            <person name="Thang M."/>
            <person name="Chan C."/>
        </authorList>
    </citation>
    <scope>NUCLEOTIDE SEQUENCE [LARGE SCALE GENOMIC DNA]</scope>
</reference>
<feature type="compositionally biased region" description="Acidic residues" evidence="2">
    <location>
        <begin position="617"/>
        <end position="627"/>
    </location>
</feature>
<name>A0A9P1FZR8_9DINO</name>
<feature type="compositionally biased region" description="Basic residues" evidence="2">
    <location>
        <begin position="392"/>
        <end position="401"/>
    </location>
</feature>
<accession>A0A9P1FZR8</accession>
<gene>
    <name evidence="3" type="ORF">C1SCF055_LOCUS19445</name>
</gene>
<feature type="region of interest" description="Disordered" evidence="2">
    <location>
        <begin position="737"/>
        <end position="763"/>
    </location>
</feature>
<feature type="compositionally biased region" description="Basic residues" evidence="2">
    <location>
        <begin position="152"/>
        <end position="164"/>
    </location>
</feature>
<feature type="compositionally biased region" description="Basic residues" evidence="2">
    <location>
        <begin position="476"/>
        <end position="488"/>
    </location>
</feature>
<dbReference type="OrthoDB" id="410534at2759"/>
<proteinExistence type="predicted"/>
<sequence length="1660" mass="182976">MPVPASGTARVEPRMLALEDRPAGPASSVPCKSAGADLEEKMPLMQAEAKEEGRVAPPPGGPLEQSLAALAHAHYQKELPERPGLTASGAENSSKAKGLKRPASVLRKPSACKSSLDSHPAVAKRPAAKQMGRKETAKATQDAKQNELAVKANRKKAGGIKKKASAVKAGERNACLWARLAIHVMPAAMPGARCLRAAQLYSYARPRAAQLHCVVAHGPRKFRPWRTPTGGAPNKPFARLWAAQTKTIALAYGRRRLATSRSPMGGPTTWRSPTGGARQQRRARLRAAQAKGQRAYGHSSGRLAYGRRRRKVSVPTGTAVEDQSARGRSSSQSDLGYRSKERQHSPAEAPAAAEAADTEEKEEEAAKGEDKAAESRQEEKKQPQKAATVSHAKPRGGHRQWKNSSRYYKLGYGTWPWCEWMAQQNEAHERASWDAWLRGQRAPPEPPGPPPRLQSNSRSRSRRTRRREREEEERSRRRSHTERRRRRRSSTEGDTSRRHREPRDTRSRSPAERRRRRRRASQETEPPLKSRSQEQEEERTREHFRRLAEKEKAEKEKAARAEQEKAARAEQERAAAAEKKRAAVPSASQTSKKLQKQQSAPIQKGQQTRSPSGDGSPSEEEDAEEQESTSGESGSKEESSPAPEAAQAAPAGAVPATKAKTRTKDPQAAGRKPPEAGTAKAAEKSARRQGETKSGVPEGSTAPASNAAARREMAVALLAVAMREGMADCCCRQGSEGTPAAAPDAAAPAGSTSESKSPEGAATAAEPVTSLCAKCRVQAKTAEMIGREGYRVELKYVCKPCHATQTQLARKGLQLHKLLGQTRLVEFFSEAALERKNTEDGRLAYGQTRAVLKRHMVQEIIHMTKDTQEAEWQPLSYYELKGYNTAAIEAMCPMEHHPVLGPTYKLAIHTESHGTITKDVEKRITEMENDAMQRQNSVAAGVPQMDLEVSVERAVKRKGPLSEEEKEVKKQLRVAQKAAEADRKSATAAAAKHVAGLKAVLVKLEEKKNALGEAFDALPSAAVDEVNSNINDLQEVVSEATKLLDAAAKGKSLNDAVSFKKDKDLGSKIKSGNAALRILNEILRAEKDSDLAHGAVELLREILVAVRISDRYPQMKQALEFVKLALLLLKGLLLRWNCYDFPPKAQELPLQKLPLVCPNHCWHVEHPNRSTLAAEVKSSLRFMDLNALVFEHEPWVWLYHCLDALDKNCAMPVLEEGNPRKKARLPSAMARFSEKSIWSMSRLLEGKEAKGQPSGAARRRFAEAIAPFRACYEQVTAPNKEPSLPDIQWAFANVRTLLRRMAAVCPSIVPFLQQQAQPLRCVFSHDECTAGNVLAIDQRQKATLCYLSMECMAKWSESPHAWIPLSAVTHAQVANARGGMGRVHQSLIEAWAKQKMDEPWELVPGFSICLVLTCMVADHDAQRGALAAKGSAGLKPCAFCVNCIAKNAEATAQRDPHFRTIAECDFGMFHQHSTDALRQYIGKALSLPKTKGEHELQERVLGYRIERDNMWTSPMCMQTLPLESYVNDSMHCYFSCGIACVEIALLVDLVQSVTAKSSSDILQCVLAAGWQRPGQHLRRGETQFYTKRLFTAAYFTAAIYKGNAKQTMALLPLLRWVCESLWLRAPELETAAACFLKLCACVECISTIKETKAFDQLHAL</sequence>
<feature type="compositionally biased region" description="Basic and acidic residues" evidence="2">
    <location>
        <begin position="489"/>
        <end position="512"/>
    </location>
</feature>
<protein>
    <submittedName>
        <fullName evidence="3">Uncharacterized protein</fullName>
    </submittedName>
</protein>
<dbReference type="Proteomes" id="UP001152797">
    <property type="component" value="Unassembled WGS sequence"/>
</dbReference>
<feature type="compositionally biased region" description="Low complexity" evidence="2">
    <location>
        <begin position="640"/>
        <end position="658"/>
    </location>
</feature>